<accession>A0A0E0J2H9</accession>
<reference evidence="1" key="1">
    <citation type="submission" date="2015-04" db="UniProtKB">
        <authorList>
            <consortium name="EnsemblPlants"/>
        </authorList>
    </citation>
    <scope>IDENTIFICATION</scope>
    <source>
        <strain evidence="1">SL10</strain>
    </source>
</reference>
<evidence type="ECO:0000313" key="2">
    <source>
        <dbReference type="Proteomes" id="UP000006591"/>
    </source>
</evidence>
<dbReference type="OMA" id="RWQCHRV"/>
<organism evidence="1">
    <name type="scientific">Oryza nivara</name>
    <name type="common">Indian wild rice</name>
    <name type="synonym">Oryza sativa f. spontanea</name>
    <dbReference type="NCBI Taxonomy" id="4536"/>
    <lineage>
        <taxon>Eukaryota</taxon>
        <taxon>Viridiplantae</taxon>
        <taxon>Streptophyta</taxon>
        <taxon>Embryophyta</taxon>
        <taxon>Tracheophyta</taxon>
        <taxon>Spermatophyta</taxon>
        <taxon>Magnoliopsida</taxon>
        <taxon>Liliopsida</taxon>
        <taxon>Poales</taxon>
        <taxon>Poaceae</taxon>
        <taxon>BOP clade</taxon>
        <taxon>Oryzoideae</taxon>
        <taxon>Oryzeae</taxon>
        <taxon>Oryzinae</taxon>
        <taxon>Oryza</taxon>
    </lineage>
</organism>
<protein>
    <submittedName>
        <fullName evidence="1">Uncharacterized protein</fullName>
    </submittedName>
</protein>
<dbReference type="Gramene" id="ONIVA11G14740.1">
    <property type="protein sequence ID" value="ONIVA11G14740.1"/>
    <property type="gene ID" value="ONIVA11G14740"/>
</dbReference>
<reference evidence="1" key="2">
    <citation type="submission" date="2018-04" db="EMBL/GenBank/DDBJ databases">
        <title>OnivRS2 (Oryza nivara Reference Sequence Version 2).</title>
        <authorList>
            <person name="Zhang J."/>
            <person name="Kudrna D."/>
            <person name="Lee S."/>
            <person name="Talag J."/>
            <person name="Rajasekar S."/>
            <person name="Welchert J."/>
            <person name="Hsing Y.-I."/>
            <person name="Wing R.A."/>
        </authorList>
    </citation>
    <scope>NUCLEOTIDE SEQUENCE [LARGE SCALE GENOMIC DNA]</scope>
    <source>
        <strain evidence="1">SL10</strain>
    </source>
</reference>
<keyword evidence="2" id="KW-1185">Reference proteome</keyword>
<name>A0A0E0J2H9_ORYNI</name>
<sequence length="134" mass="15181">MREANLPPYVNEAQVAAVLVVGKRWVSTVPFISFNAEYMPSASIRFLSRWLSQRSGSSEATCRRTPLWRWQCHRVVYQHLSGHRQEGMIRPVKATLEGSAVLATKVVDIGYVYIETVAVVAGKSWPERRGGFRM</sequence>
<evidence type="ECO:0000313" key="1">
    <source>
        <dbReference type="EnsemblPlants" id="ONIVA11G14740.1"/>
    </source>
</evidence>
<dbReference type="AlphaFoldDB" id="A0A0E0J2H9"/>
<proteinExistence type="predicted"/>
<dbReference type="Proteomes" id="UP000006591">
    <property type="component" value="Chromosome 11"/>
</dbReference>
<dbReference type="HOGENOM" id="CLU_1899642_0_0_1"/>
<dbReference type="EnsemblPlants" id="ONIVA11G14740.1">
    <property type="protein sequence ID" value="ONIVA11G14740.1"/>
    <property type="gene ID" value="ONIVA11G14740"/>
</dbReference>